<name>A0A9N8QGQ1_9BASI</name>
<keyword evidence="2" id="KW-1133">Transmembrane helix</keyword>
<dbReference type="Proteomes" id="UP000836404">
    <property type="component" value="Unassembled WGS sequence"/>
</dbReference>
<organism evidence="3 4">
    <name type="scientific">Tilletia laevis</name>
    <dbReference type="NCBI Taxonomy" id="157183"/>
    <lineage>
        <taxon>Eukaryota</taxon>
        <taxon>Fungi</taxon>
        <taxon>Dikarya</taxon>
        <taxon>Basidiomycota</taxon>
        <taxon>Ustilaginomycotina</taxon>
        <taxon>Exobasidiomycetes</taxon>
        <taxon>Tilletiales</taxon>
        <taxon>Tilletiaceae</taxon>
        <taxon>Tilletia</taxon>
    </lineage>
</organism>
<evidence type="ECO:0000313" key="4">
    <source>
        <dbReference type="Proteomes" id="UP000836404"/>
    </source>
</evidence>
<reference evidence="3 4" key="1">
    <citation type="submission" date="2020-10" db="EMBL/GenBank/DDBJ databases">
        <authorList>
            <person name="Sedaghatjoo S."/>
        </authorList>
    </citation>
    <scope>NUCLEOTIDE SEQUENCE [LARGE SCALE GENOMIC DNA]</scope>
    <source>
        <strain evidence="3 4">LLFL</strain>
    </source>
</reference>
<dbReference type="AlphaFoldDB" id="A0A9N8QGQ1"/>
<keyword evidence="2" id="KW-0812">Transmembrane</keyword>
<evidence type="ECO:0008006" key="5">
    <source>
        <dbReference type="Google" id="ProtNLM"/>
    </source>
</evidence>
<comment type="caution">
    <text evidence="3">The sequence shown here is derived from an EMBL/GenBank/DDBJ whole genome shotgun (WGS) entry which is preliminary data.</text>
</comment>
<evidence type="ECO:0000256" key="2">
    <source>
        <dbReference type="SAM" id="Phobius"/>
    </source>
</evidence>
<feature type="transmembrane region" description="Helical" evidence="2">
    <location>
        <begin position="215"/>
        <end position="240"/>
    </location>
</feature>
<keyword evidence="2" id="KW-0472">Membrane</keyword>
<keyword evidence="4" id="KW-1185">Reference proteome</keyword>
<evidence type="ECO:0000256" key="1">
    <source>
        <dbReference type="SAM" id="MobiDB-lite"/>
    </source>
</evidence>
<feature type="region of interest" description="Disordered" evidence="1">
    <location>
        <begin position="132"/>
        <end position="162"/>
    </location>
</feature>
<dbReference type="EMBL" id="CAJHJF010003823">
    <property type="protein sequence ID" value="CAD6938528.1"/>
    <property type="molecule type" value="Genomic_DNA"/>
</dbReference>
<evidence type="ECO:0000313" key="3">
    <source>
        <dbReference type="EMBL" id="CAD6938528.1"/>
    </source>
</evidence>
<feature type="transmembrane region" description="Helical" evidence="2">
    <location>
        <begin position="174"/>
        <end position="195"/>
    </location>
</feature>
<sequence>MPQQLAGALTSNKMPALVLNVVCFGFPPLAFAALMVPTAISDYHWQRVVVKEWPAFQHRYHNQTELSREMLVDAQKSPEIPGNTAADATALVQWHFSPYRQPSCILIRPEPSMRQPKMVYFKEERASFTSSPTQVITGSAEKASNRRSTSFETRQAESAGKSVREMGQQAAQKVVTYFTVQCACILVGGICMQVLAGGVAFTHYSQMEKQSRLPVLAMALSVCCYITLSIGAINLASAVYDSFEKSFSVLLQANVSAKTRRFHCGAKEIAEADKSFCSS</sequence>
<gene>
    <name evidence="3" type="ORF">JKILLFL_G2543</name>
</gene>
<feature type="transmembrane region" description="Helical" evidence="2">
    <location>
        <begin position="17"/>
        <end position="37"/>
    </location>
</feature>
<proteinExistence type="predicted"/>
<protein>
    <recommendedName>
        <fullName evidence="5">Transmembrane protein</fullName>
    </recommendedName>
</protein>
<accession>A0A9N8QGQ1</accession>